<accession>A0A9Q0LF32</accession>
<dbReference type="AlphaFoldDB" id="A0A9Q0LF32"/>
<evidence type="ECO:0000313" key="6">
    <source>
        <dbReference type="Proteomes" id="UP001149090"/>
    </source>
</evidence>
<keyword evidence="2 3" id="KW-0040">ANK repeat</keyword>
<dbReference type="PANTHER" id="PTHR24126">
    <property type="entry name" value="ANKYRIN REPEAT, PH AND SEC7 DOMAIN CONTAINING PROTEIN SECG-RELATED"/>
    <property type="match status" value="1"/>
</dbReference>
<dbReference type="InterPro" id="IPR002110">
    <property type="entry name" value="Ankyrin_rpt"/>
</dbReference>
<reference evidence="5" key="1">
    <citation type="submission" date="2022-10" db="EMBL/GenBank/DDBJ databases">
        <title>Novel sulphate-reducing endosymbionts in the free-living metamonad Anaeramoeba.</title>
        <authorList>
            <person name="Jerlstrom-Hultqvist J."/>
            <person name="Cepicka I."/>
            <person name="Gallot-Lavallee L."/>
            <person name="Salas-Leiva D."/>
            <person name="Curtis B.A."/>
            <person name="Zahonova K."/>
            <person name="Pipaliya S."/>
            <person name="Dacks J."/>
            <person name="Roger A.J."/>
        </authorList>
    </citation>
    <scope>NUCLEOTIDE SEQUENCE</scope>
    <source>
        <strain evidence="5">BMAN</strain>
    </source>
</reference>
<feature type="repeat" description="ANK" evidence="3">
    <location>
        <begin position="119"/>
        <end position="152"/>
    </location>
</feature>
<dbReference type="Proteomes" id="UP001149090">
    <property type="component" value="Unassembled WGS sequence"/>
</dbReference>
<dbReference type="PROSITE" id="PS50097">
    <property type="entry name" value="BTB"/>
    <property type="match status" value="1"/>
</dbReference>
<dbReference type="EMBL" id="JAPDFW010000087">
    <property type="protein sequence ID" value="KAJ5071568.1"/>
    <property type="molecule type" value="Genomic_DNA"/>
</dbReference>
<evidence type="ECO:0000256" key="2">
    <source>
        <dbReference type="ARBA" id="ARBA00023043"/>
    </source>
</evidence>
<dbReference type="SMART" id="SM00248">
    <property type="entry name" value="ANK"/>
    <property type="match status" value="4"/>
</dbReference>
<dbReference type="Gene3D" id="3.30.710.10">
    <property type="entry name" value="Potassium Channel Kv1.1, Chain A"/>
    <property type="match status" value="2"/>
</dbReference>
<proteinExistence type="predicted"/>
<dbReference type="Gene3D" id="1.25.40.20">
    <property type="entry name" value="Ankyrin repeat-containing domain"/>
    <property type="match status" value="1"/>
</dbReference>
<evidence type="ECO:0000256" key="3">
    <source>
        <dbReference type="PROSITE-ProRule" id="PRU00023"/>
    </source>
</evidence>
<dbReference type="InterPro" id="IPR000210">
    <property type="entry name" value="BTB/POZ_dom"/>
</dbReference>
<protein>
    <submittedName>
        <fullName evidence="5">Cyclin-dependent kinase inhibitor 2c-related</fullName>
    </submittedName>
</protein>
<dbReference type="InterPro" id="IPR036770">
    <property type="entry name" value="Ankyrin_rpt-contain_sf"/>
</dbReference>
<dbReference type="PROSITE" id="PS50088">
    <property type="entry name" value="ANK_REPEAT"/>
    <property type="match status" value="2"/>
</dbReference>
<sequence>MNLEQLINKKDLKSIQKFFSDNKNLDKLEKAFEIAFKETFEDNSIIDYLLSITQKISFNILQFACFSQNLKAIETILNREKEISKHNTILHILFDKKNSINLEILELLYKHGCEIEVENCLTPLHLACKNQYTIEIISFLVNSGSNINAKDDNTPLHFVCENKPIQTNVLEFLLSKGADPNIKNRVSPIFLACQKNDYNSIKMLVDNGAHSYFISLRNVFHFCDSKNIEWKTIELLINSGANPHFADGRVFIESFPNLKERVKSLYSIVEDMKKLFTSQVLTDLEIPTLNGNIKAHKLILSKRIGESLMEKAMEVFEQESKTEVWNFLIFIYSGSYENFMEIKKMAQKIGMKNLNSMFSKASVLKFLKQLYGDDESKDFEISTDEGSIRVHKLIMAARSDLYNGMFLNVEDDSNRVKDYSGRSHKAIFQVIKFIYCDNLDDDLSQDIISELKDVVEYYQFNSNSYFSFILEDLEEKQKK</sequence>
<keyword evidence="1" id="KW-0677">Repeat</keyword>
<dbReference type="SUPFAM" id="SSF54695">
    <property type="entry name" value="POZ domain"/>
    <property type="match status" value="1"/>
</dbReference>
<comment type="caution">
    <text evidence="5">The sequence shown here is derived from an EMBL/GenBank/DDBJ whole genome shotgun (WGS) entry which is preliminary data.</text>
</comment>
<name>A0A9Q0LF32_ANAIG</name>
<feature type="domain" description="BTB" evidence="4">
    <location>
        <begin position="377"/>
        <end position="443"/>
    </location>
</feature>
<evidence type="ECO:0000259" key="4">
    <source>
        <dbReference type="PROSITE" id="PS50097"/>
    </source>
</evidence>
<dbReference type="OrthoDB" id="6359943at2759"/>
<dbReference type="InterPro" id="IPR011333">
    <property type="entry name" value="SKP1/BTB/POZ_sf"/>
</dbReference>
<dbReference type="Pfam" id="PF12796">
    <property type="entry name" value="Ank_2"/>
    <property type="match status" value="1"/>
</dbReference>
<dbReference type="Pfam" id="PF00651">
    <property type="entry name" value="BTB"/>
    <property type="match status" value="1"/>
</dbReference>
<feature type="repeat" description="ANK" evidence="3">
    <location>
        <begin position="151"/>
        <end position="185"/>
    </location>
</feature>
<organism evidence="5 6">
    <name type="scientific">Anaeramoeba ignava</name>
    <name type="common">Anaerobic marine amoeba</name>
    <dbReference type="NCBI Taxonomy" id="1746090"/>
    <lineage>
        <taxon>Eukaryota</taxon>
        <taxon>Metamonada</taxon>
        <taxon>Anaeramoebidae</taxon>
        <taxon>Anaeramoeba</taxon>
    </lineage>
</organism>
<gene>
    <name evidence="5" type="ORF">M0811_10200</name>
</gene>
<evidence type="ECO:0000256" key="1">
    <source>
        <dbReference type="ARBA" id="ARBA00022737"/>
    </source>
</evidence>
<dbReference type="PROSITE" id="PS50297">
    <property type="entry name" value="ANK_REP_REGION"/>
    <property type="match status" value="2"/>
</dbReference>
<dbReference type="SUPFAM" id="SSF48403">
    <property type="entry name" value="Ankyrin repeat"/>
    <property type="match status" value="1"/>
</dbReference>
<evidence type="ECO:0000313" key="5">
    <source>
        <dbReference type="EMBL" id="KAJ5071568.1"/>
    </source>
</evidence>
<keyword evidence="6" id="KW-1185">Reference proteome</keyword>